<feature type="compositionally biased region" description="Polar residues" evidence="2">
    <location>
        <begin position="152"/>
        <end position="163"/>
    </location>
</feature>
<reference evidence="3 4" key="1">
    <citation type="journal article" date="2017" name="Nature">
        <title>The Apostasia genome and the evolution of orchids.</title>
        <authorList>
            <person name="Zhang G.Q."/>
            <person name="Liu K.W."/>
            <person name="Li Z."/>
            <person name="Lohaus R."/>
            <person name="Hsiao Y.Y."/>
            <person name="Niu S.C."/>
            <person name="Wang J.Y."/>
            <person name="Lin Y.C."/>
            <person name="Xu Q."/>
            <person name="Chen L.J."/>
            <person name="Yoshida K."/>
            <person name="Fujiwara S."/>
            <person name="Wang Z.W."/>
            <person name="Zhang Y.Q."/>
            <person name="Mitsuda N."/>
            <person name="Wang M."/>
            <person name="Liu G.H."/>
            <person name="Pecoraro L."/>
            <person name="Huang H.X."/>
            <person name="Xiao X.J."/>
            <person name="Lin M."/>
            <person name="Wu X.Y."/>
            <person name="Wu W.L."/>
            <person name="Chen Y.Y."/>
            <person name="Chang S.B."/>
            <person name="Sakamoto S."/>
            <person name="Ohme-Takagi M."/>
            <person name="Yagi M."/>
            <person name="Zeng S.J."/>
            <person name="Shen C.Y."/>
            <person name="Yeh C.M."/>
            <person name="Luo Y.B."/>
            <person name="Tsai W.C."/>
            <person name="Van de Peer Y."/>
            <person name="Liu Z.J."/>
        </authorList>
    </citation>
    <scope>NUCLEOTIDE SEQUENCE [LARGE SCALE GENOMIC DNA]</scope>
    <source>
        <strain evidence="4">cv. Shenzhen</strain>
        <tissue evidence="3">Stem</tissue>
    </source>
</reference>
<proteinExistence type="predicted"/>
<accession>A0A2I0AYG5</accession>
<gene>
    <name evidence="3" type="ORF">AXF42_Ash019490</name>
</gene>
<feature type="region of interest" description="Disordered" evidence="2">
    <location>
        <begin position="54"/>
        <end position="182"/>
    </location>
</feature>
<keyword evidence="1" id="KW-0175">Coiled coil</keyword>
<name>A0A2I0AYG5_9ASPA</name>
<organism evidence="3 4">
    <name type="scientific">Apostasia shenzhenica</name>
    <dbReference type="NCBI Taxonomy" id="1088818"/>
    <lineage>
        <taxon>Eukaryota</taxon>
        <taxon>Viridiplantae</taxon>
        <taxon>Streptophyta</taxon>
        <taxon>Embryophyta</taxon>
        <taxon>Tracheophyta</taxon>
        <taxon>Spermatophyta</taxon>
        <taxon>Magnoliopsida</taxon>
        <taxon>Liliopsida</taxon>
        <taxon>Asparagales</taxon>
        <taxon>Orchidaceae</taxon>
        <taxon>Apostasioideae</taxon>
        <taxon>Apostasia</taxon>
    </lineage>
</organism>
<dbReference type="AlphaFoldDB" id="A0A2I0AYG5"/>
<sequence>MQHVPPVVVKRIDARARLPRGSEGPINSYEASVGSSVDPRRTGVMDLFLGVAGSLQGENPGTRVSARPDQTGARRPSIREEASKMPRNRLSSAGEGVRVTSRSSPGDARAAPPVEDAIMVADDEVQPRKESAGDRPSAPPLGVQDAPLPERSNVTLVTSSSGPSAGLEPSPGGQRGPGSVSSSAQYFARNVCSHLDQIEGRLASRGQAAALERNAAALEQKMEEILALFRRLEPSEAERMIADLESKCARFEGDLEMAAAKIEELKRERGVLMSRVEELEEENCRGREVAQTVRGLLAESEPGLSS</sequence>
<protein>
    <submittedName>
        <fullName evidence="3">Uncharacterized protein</fullName>
    </submittedName>
</protein>
<evidence type="ECO:0000256" key="1">
    <source>
        <dbReference type="SAM" id="Coils"/>
    </source>
</evidence>
<feature type="coiled-coil region" evidence="1">
    <location>
        <begin position="201"/>
        <end position="282"/>
    </location>
</feature>
<dbReference type="STRING" id="1088818.A0A2I0AYG5"/>
<evidence type="ECO:0000313" key="4">
    <source>
        <dbReference type="Proteomes" id="UP000236161"/>
    </source>
</evidence>
<evidence type="ECO:0000256" key="2">
    <source>
        <dbReference type="SAM" id="MobiDB-lite"/>
    </source>
</evidence>
<keyword evidence="4" id="KW-1185">Reference proteome</keyword>
<dbReference type="Proteomes" id="UP000236161">
    <property type="component" value="Unassembled WGS sequence"/>
</dbReference>
<feature type="region of interest" description="Disordered" evidence="2">
    <location>
        <begin position="16"/>
        <end position="39"/>
    </location>
</feature>
<dbReference type="EMBL" id="KZ451936">
    <property type="protein sequence ID" value="PKA60597.1"/>
    <property type="molecule type" value="Genomic_DNA"/>
</dbReference>
<evidence type="ECO:0000313" key="3">
    <source>
        <dbReference type="EMBL" id="PKA60597.1"/>
    </source>
</evidence>